<evidence type="ECO:0000313" key="2">
    <source>
        <dbReference type="EMBL" id="KAK0038785.1"/>
    </source>
</evidence>
<gene>
    <name evidence="2" type="ORF">Bpfe_031502</name>
</gene>
<dbReference type="Proteomes" id="UP001233172">
    <property type="component" value="Unassembled WGS sequence"/>
</dbReference>
<comment type="caution">
    <text evidence="2">The sequence shown here is derived from an EMBL/GenBank/DDBJ whole genome shotgun (WGS) entry which is preliminary data.</text>
</comment>
<comment type="similarity">
    <text evidence="1">Belongs to the TolB family.</text>
</comment>
<dbReference type="InterPro" id="IPR011042">
    <property type="entry name" value="6-blade_b-propeller_TolB-like"/>
</dbReference>
<dbReference type="Pfam" id="PF07676">
    <property type="entry name" value="PD40"/>
    <property type="match status" value="3"/>
</dbReference>
<accession>A0AAD8ETW9</accession>
<dbReference type="Gene3D" id="2.120.10.30">
    <property type="entry name" value="TolB, C-terminal domain"/>
    <property type="match status" value="2"/>
</dbReference>
<dbReference type="InterPro" id="IPR011659">
    <property type="entry name" value="WD40"/>
</dbReference>
<proteinExistence type="inferred from homology"/>
<dbReference type="PANTHER" id="PTHR36842">
    <property type="entry name" value="PROTEIN TOLB HOMOLOG"/>
    <property type="match status" value="1"/>
</dbReference>
<evidence type="ECO:0000313" key="3">
    <source>
        <dbReference type="Proteomes" id="UP001233172"/>
    </source>
</evidence>
<dbReference type="EMBL" id="JASAOG010000489">
    <property type="protein sequence ID" value="KAK0038785.1"/>
    <property type="molecule type" value="Genomic_DNA"/>
</dbReference>
<sequence length="427" mass="48581">MAKKTVVKVEDFGSITENEAKSLTEGWMDFFDRLKSYAESGENSRYLWSQEISLSAWLPEQSKDQTISSIFPVQNWQNEFPDAEITQIESDASRSVWRLKEKDWKAETQVTASLRNVRSKNYLTIYHDGWEDILELPLNVAQRRRYAGTWRRILPKAEAQTTPQKEKIQLQLLATDDKGGSDGAISHDGKYFVTSSKRTGNLELWLFDITQKVWTQLTNDPGDDFEPQWSPDGNQILFTSTRTGNKDVWILSIKDKSLKQLTDDQEDDEYPSWSPKGDLIVFSGGSWGEREIYMLSLTEGSKPRRITERAGYAGACAFSPEGDYLICHSYEAGNGDIFKQTLDGQLTWLTGEKNSLKTGTKLSWDYKPTVSPDGKWVAFSRSEDGPTNIWIMPSSGGTPEPLTVTNSNDRWVNWAAGNRLFFSSYCR</sequence>
<dbReference type="SUPFAM" id="SSF69304">
    <property type="entry name" value="Tricorn protease N-terminal domain"/>
    <property type="match status" value="1"/>
</dbReference>
<evidence type="ECO:0000256" key="1">
    <source>
        <dbReference type="ARBA" id="ARBA00009820"/>
    </source>
</evidence>
<name>A0AAD8ETW9_BIOPF</name>
<keyword evidence="3" id="KW-1185">Reference proteome</keyword>
<reference evidence="2" key="1">
    <citation type="journal article" date="2023" name="PLoS Negl. Trop. Dis.">
        <title>A genome sequence for Biomphalaria pfeifferi, the major vector snail for the human-infecting parasite Schistosoma mansoni.</title>
        <authorList>
            <person name="Bu L."/>
            <person name="Lu L."/>
            <person name="Laidemitt M.R."/>
            <person name="Zhang S.M."/>
            <person name="Mutuku M."/>
            <person name="Mkoji G."/>
            <person name="Steinauer M."/>
            <person name="Loker E.S."/>
        </authorList>
    </citation>
    <scope>NUCLEOTIDE SEQUENCE</scope>
    <source>
        <strain evidence="2">KasaAsao</strain>
    </source>
</reference>
<dbReference type="AlphaFoldDB" id="A0AAD8ETW9"/>
<dbReference type="PANTHER" id="PTHR36842:SF1">
    <property type="entry name" value="PROTEIN TOLB"/>
    <property type="match status" value="1"/>
</dbReference>
<protein>
    <submittedName>
        <fullName evidence="2">PD40 domain-containing protein</fullName>
    </submittedName>
</protein>
<organism evidence="2 3">
    <name type="scientific">Biomphalaria pfeifferi</name>
    <name type="common">Bloodfluke planorb</name>
    <name type="synonym">Freshwater snail</name>
    <dbReference type="NCBI Taxonomy" id="112525"/>
    <lineage>
        <taxon>Eukaryota</taxon>
        <taxon>Metazoa</taxon>
        <taxon>Spiralia</taxon>
        <taxon>Lophotrochozoa</taxon>
        <taxon>Mollusca</taxon>
        <taxon>Gastropoda</taxon>
        <taxon>Heterobranchia</taxon>
        <taxon>Euthyneura</taxon>
        <taxon>Panpulmonata</taxon>
        <taxon>Hygrophila</taxon>
        <taxon>Lymnaeoidea</taxon>
        <taxon>Planorbidae</taxon>
        <taxon>Biomphalaria</taxon>
    </lineage>
</organism>
<reference evidence="2" key="2">
    <citation type="submission" date="2023-04" db="EMBL/GenBank/DDBJ databases">
        <authorList>
            <person name="Bu L."/>
            <person name="Lu L."/>
            <person name="Laidemitt M.R."/>
            <person name="Zhang S.M."/>
            <person name="Mutuku M."/>
            <person name="Mkoji G."/>
            <person name="Steinauer M."/>
            <person name="Loker E.S."/>
        </authorList>
    </citation>
    <scope>NUCLEOTIDE SEQUENCE</scope>
    <source>
        <strain evidence="2">KasaAsao</strain>
        <tissue evidence="2">Whole Snail</tissue>
    </source>
</reference>